<keyword evidence="5 7" id="KW-0472">Membrane</keyword>
<evidence type="ECO:0000256" key="6">
    <source>
        <dbReference type="SAM" id="MobiDB-lite"/>
    </source>
</evidence>
<dbReference type="InterPro" id="IPR036259">
    <property type="entry name" value="MFS_trans_sf"/>
</dbReference>
<feature type="transmembrane region" description="Helical" evidence="7">
    <location>
        <begin position="384"/>
        <end position="404"/>
    </location>
</feature>
<dbReference type="GO" id="GO:0022857">
    <property type="term" value="F:transmembrane transporter activity"/>
    <property type="evidence" value="ECO:0007669"/>
    <property type="project" value="InterPro"/>
</dbReference>
<comment type="subcellular location">
    <subcellularLocation>
        <location evidence="1">Membrane</location>
        <topology evidence="1">Multi-pass membrane protein</topology>
    </subcellularLocation>
</comment>
<evidence type="ECO:0000256" key="2">
    <source>
        <dbReference type="ARBA" id="ARBA00022448"/>
    </source>
</evidence>
<feature type="compositionally biased region" description="Basic and acidic residues" evidence="6">
    <location>
        <begin position="1"/>
        <end position="10"/>
    </location>
</feature>
<dbReference type="InterPro" id="IPR011701">
    <property type="entry name" value="MFS"/>
</dbReference>
<accession>A0A9W9XDK7</accession>
<keyword evidence="9" id="KW-1185">Reference proteome</keyword>
<organism evidence="8 9">
    <name type="scientific">Penicillium diatomitis</name>
    <dbReference type="NCBI Taxonomy" id="2819901"/>
    <lineage>
        <taxon>Eukaryota</taxon>
        <taxon>Fungi</taxon>
        <taxon>Dikarya</taxon>
        <taxon>Ascomycota</taxon>
        <taxon>Pezizomycotina</taxon>
        <taxon>Eurotiomycetes</taxon>
        <taxon>Eurotiomycetidae</taxon>
        <taxon>Eurotiales</taxon>
        <taxon>Aspergillaceae</taxon>
        <taxon>Penicillium</taxon>
    </lineage>
</organism>
<feature type="region of interest" description="Disordered" evidence="6">
    <location>
        <begin position="1"/>
        <end position="34"/>
    </location>
</feature>
<dbReference type="GeneID" id="81624073"/>
<evidence type="ECO:0000256" key="4">
    <source>
        <dbReference type="ARBA" id="ARBA00022989"/>
    </source>
</evidence>
<protein>
    <recommendedName>
        <fullName evidence="10">Major facilitator superfamily (MFS) profile domain-containing protein</fullName>
    </recommendedName>
</protein>
<dbReference type="PANTHER" id="PTHR43791">
    <property type="entry name" value="PERMEASE-RELATED"/>
    <property type="match status" value="1"/>
</dbReference>
<dbReference type="Pfam" id="PF07690">
    <property type="entry name" value="MFS_1"/>
    <property type="match status" value="1"/>
</dbReference>
<evidence type="ECO:0000313" key="9">
    <source>
        <dbReference type="Proteomes" id="UP001148312"/>
    </source>
</evidence>
<reference evidence="8" key="2">
    <citation type="journal article" date="2023" name="IMA Fungus">
        <title>Comparative genomic study of the Penicillium genus elucidates a diverse pangenome and 15 lateral gene transfer events.</title>
        <authorList>
            <person name="Petersen C."/>
            <person name="Sorensen T."/>
            <person name="Nielsen M.R."/>
            <person name="Sondergaard T.E."/>
            <person name="Sorensen J.L."/>
            <person name="Fitzpatrick D.A."/>
            <person name="Frisvad J.C."/>
            <person name="Nielsen K.L."/>
        </authorList>
    </citation>
    <scope>NUCLEOTIDE SEQUENCE</scope>
    <source>
        <strain evidence="8">IBT 30728</strain>
    </source>
</reference>
<feature type="transmembrane region" description="Helical" evidence="7">
    <location>
        <begin position="160"/>
        <end position="180"/>
    </location>
</feature>
<reference evidence="8" key="1">
    <citation type="submission" date="2022-12" db="EMBL/GenBank/DDBJ databases">
        <authorList>
            <person name="Petersen C."/>
        </authorList>
    </citation>
    <scope>NUCLEOTIDE SEQUENCE</scope>
    <source>
        <strain evidence="8">IBT 30728</strain>
    </source>
</reference>
<dbReference type="Gene3D" id="1.20.1250.20">
    <property type="entry name" value="MFS general substrate transporter like domains"/>
    <property type="match status" value="2"/>
</dbReference>
<feature type="transmembrane region" description="Helical" evidence="7">
    <location>
        <begin position="192"/>
        <end position="212"/>
    </location>
</feature>
<evidence type="ECO:0000313" key="8">
    <source>
        <dbReference type="EMBL" id="KAJ5489332.1"/>
    </source>
</evidence>
<evidence type="ECO:0000256" key="1">
    <source>
        <dbReference type="ARBA" id="ARBA00004141"/>
    </source>
</evidence>
<feature type="transmembrane region" description="Helical" evidence="7">
    <location>
        <begin position="326"/>
        <end position="346"/>
    </location>
</feature>
<evidence type="ECO:0008006" key="10">
    <source>
        <dbReference type="Google" id="ProtNLM"/>
    </source>
</evidence>
<name>A0A9W9XDK7_9EURO</name>
<sequence length="486" mass="53743">MTEKQPEKHNRSLVQETTCQSVDQGTMEQQPAESTPYSAAAERKLVRRIDLMILPLMLVAYMMAYLDKQALSYAALMGLQKDLHLVGSQYSWTSGIFYFGYLFFSMLWAVVLTCHAATKNFTTMMVTRFLLGCTEASLSPGFTLITSLWYRTSEQPLRAGIWFCGNAISAILGNLIAVGILQIKEHLYPWQWLFIIFGLATLAWGLLMLLRLPDSPTNATFLTEEERAIAIERMRANKTGFKNTHIDRSQIAEAFTDIKTWLLAILILASNIPNGGFTTFNGLVLKGFGFDTFHTLLLGVPGGFIVFVFVLVSCTISSKVPNSRCLVIAAAITVSIIGSVMVYAGTSTGVRYAGLLLMGIYSCSMPVSLAMISSNVGGFTKRSSVSAIYFIMYCAGNIIGPQLFFAREAPKYQSGFLATIVCLAICLITALALFFYLRWENARRDRLSMTGRPAELSAPGDKQETGTSAPLVDVTDLKNLDFRYVY</sequence>
<dbReference type="EMBL" id="JAPWDQ010000004">
    <property type="protein sequence ID" value="KAJ5489332.1"/>
    <property type="molecule type" value="Genomic_DNA"/>
</dbReference>
<evidence type="ECO:0000256" key="5">
    <source>
        <dbReference type="ARBA" id="ARBA00023136"/>
    </source>
</evidence>
<dbReference type="PANTHER" id="PTHR43791:SF103">
    <property type="entry name" value="MAJOR FACILITATOR SUPERFAMILY (MFS) PROFILE DOMAIN-CONTAINING PROTEIN-RELATED"/>
    <property type="match status" value="1"/>
</dbReference>
<dbReference type="AlphaFoldDB" id="A0A9W9XDK7"/>
<feature type="transmembrane region" description="Helical" evidence="7">
    <location>
        <begin position="352"/>
        <end position="372"/>
    </location>
</feature>
<feature type="transmembrane region" description="Helical" evidence="7">
    <location>
        <begin position="96"/>
        <end position="117"/>
    </location>
</feature>
<feature type="transmembrane region" description="Helical" evidence="7">
    <location>
        <begin position="293"/>
        <end position="314"/>
    </location>
</feature>
<keyword evidence="3 7" id="KW-0812">Transmembrane</keyword>
<keyword evidence="2" id="KW-0813">Transport</keyword>
<gene>
    <name evidence="8" type="ORF">N7539_004222</name>
</gene>
<feature type="transmembrane region" description="Helical" evidence="7">
    <location>
        <begin position="416"/>
        <end position="437"/>
    </location>
</feature>
<dbReference type="SUPFAM" id="SSF103473">
    <property type="entry name" value="MFS general substrate transporter"/>
    <property type="match status" value="1"/>
</dbReference>
<keyword evidence="4 7" id="KW-1133">Transmembrane helix</keyword>
<dbReference type="GO" id="GO:0016020">
    <property type="term" value="C:membrane"/>
    <property type="evidence" value="ECO:0007669"/>
    <property type="project" value="UniProtKB-SubCell"/>
</dbReference>
<dbReference type="RefSeq" id="XP_056791365.1">
    <property type="nucleotide sequence ID" value="XM_056933824.1"/>
</dbReference>
<evidence type="ECO:0000256" key="3">
    <source>
        <dbReference type="ARBA" id="ARBA00022692"/>
    </source>
</evidence>
<evidence type="ECO:0000256" key="7">
    <source>
        <dbReference type="SAM" id="Phobius"/>
    </source>
</evidence>
<proteinExistence type="predicted"/>
<feature type="compositionally biased region" description="Polar residues" evidence="6">
    <location>
        <begin position="12"/>
        <end position="34"/>
    </location>
</feature>
<feature type="transmembrane region" description="Helical" evidence="7">
    <location>
        <begin position="53"/>
        <end position="76"/>
    </location>
</feature>
<dbReference type="Proteomes" id="UP001148312">
    <property type="component" value="Unassembled WGS sequence"/>
</dbReference>
<comment type="caution">
    <text evidence="8">The sequence shown here is derived from an EMBL/GenBank/DDBJ whole genome shotgun (WGS) entry which is preliminary data.</text>
</comment>